<dbReference type="Gene3D" id="3.30.497.10">
    <property type="entry name" value="Antithrombin, subunit I, domain 2"/>
    <property type="match status" value="1"/>
</dbReference>
<feature type="chain" id="PRO_5004355217" description="Serpin domain-containing protein" evidence="1">
    <location>
        <begin position="20"/>
        <end position="395"/>
    </location>
</feature>
<dbReference type="SUPFAM" id="SSF56574">
    <property type="entry name" value="Serpins"/>
    <property type="match status" value="1"/>
</dbReference>
<dbReference type="VEuPathDB" id="MicrosporidiaDB:NBO_34g0030"/>
<evidence type="ECO:0000313" key="3">
    <source>
        <dbReference type="EMBL" id="EOB14180.1"/>
    </source>
</evidence>
<dbReference type="InterPro" id="IPR042185">
    <property type="entry name" value="Serpin_sf_2"/>
</dbReference>
<protein>
    <recommendedName>
        <fullName evidence="2">Serpin domain-containing protein</fullName>
    </recommendedName>
</protein>
<evidence type="ECO:0000313" key="4">
    <source>
        <dbReference type="Proteomes" id="UP000016927"/>
    </source>
</evidence>
<feature type="signal peptide" evidence="1">
    <location>
        <begin position="1"/>
        <end position="19"/>
    </location>
</feature>
<dbReference type="EMBL" id="KB908942">
    <property type="protein sequence ID" value="EOB14180.1"/>
    <property type="molecule type" value="Genomic_DNA"/>
</dbReference>
<dbReference type="InterPro" id="IPR036186">
    <property type="entry name" value="Serpin_sf"/>
</dbReference>
<sequence>MKISLYLGILWNLLTLILCSLESRIGSDWFEQLEKVDEMTRWYKFDFMTSMIFLKKQVGTSVFSPLCADVNILGQISEGEFENFSRSKAKDDLKFIFNEMKFKVFRSFNFFTCFYKKGVTLVDDVTLNIQYKLFSMFREDFSFKNQYESFTEADAEEIIEKHSKWLENISHGLITTPLKPSLLLNNDRIYSSFIFYNNIWAEKFNRNASYEDNFQLSNGKICVRKFMRMVNPFKYVHICKDNLEYHIVVVPYERRWCHCTCYMFYLIPTTHDTDLSNLWDDFYTFCNGKISDSMMRWDLKNIYLHIPTLERLQSSFNLVDLLYDVFKYSKTYNLNASMTTYLNVDENDNQKDKNENFSHEILCVTANRPHISFVLEYTSGRILLLTKDEGIISSE</sequence>
<dbReference type="OrthoDB" id="671595at2759"/>
<accession>R0MIZ1</accession>
<evidence type="ECO:0000256" key="1">
    <source>
        <dbReference type="SAM" id="SignalP"/>
    </source>
</evidence>
<feature type="domain" description="Serpin" evidence="2">
    <location>
        <begin position="116"/>
        <end position="385"/>
    </location>
</feature>
<dbReference type="InterPro" id="IPR042178">
    <property type="entry name" value="Serpin_sf_1"/>
</dbReference>
<name>R0MIZ1_NOSB1</name>
<dbReference type="HOGENOM" id="CLU_056779_0_0_1"/>
<evidence type="ECO:0000259" key="2">
    <source>
        <dbReference type="Pfam" id="PF00079"/>
    </source>
</evidence>
<dbReference type="InterPro" id="IPR023796">
    <property type="entry name" value="Serpin_dom"/>
</dbReference>
<keyword evidence="1" id="KW-0732">Signal</keyword>
<dbReference type="Pfam" id="PF00079">
    <property type="entry name" value="Serpin"/>
    <property type="match status" value="1"/>
</dbReference>
<reference evidence="3 4" key="1">
    <citation type="journal article" date="2013" name="BMC Genomics">
        <title>Comparative genomics of parasitic silkworm microsporidia reveal an association between genome expansion and host adaptation.</title>
        <authorList>
            <person name="Pan G."/>
            <person name="Xu J."/>
            <person name="Li T."/>
            <person name="Xia Q."/>
            <person name="Liu S.L."/>
            <person name="Zhang G."/>
            <person name="Li S."/>
            <person name="Li C."/>
            <person name="Liu H."/>
            <person name="Yang L."/>
            <person name="Liu T."/>
            <person name="Zhang X."/>
            <person name="Wu Z."/>
            <person name="Fan W."/>
            <person name="Dang X."/>
            <person name="Xiang H."/>
            <person name="Tao M."/>
            <person name="Li Y."/>
            <person name="Hu J."/>
            <person name="Li Z."/>
            <person name="Lin L."/>
            <person name="Luo J."/>
            <person name="Geng L."/>
            <person name="Wang L."/>
            <person name="Long M."/>
            <person name="Wan Y."/>
            <person name="He N."/>
            <person name="Zhang Z."/>
            <person name="Lu C."/>
            <person name="Keeling P.J."/>
            <person name="Wang J."/>
            <person name="Xiang Z."/>
            <person name="Zhou Z."/>
        </authorList>
    </citation>
    <scope>NUCLEOTIDE SEQUENCE [LARGE SCALE GENOMIC DNA]</scope>
    <source>
        <strain evidence="4">CQ1 / CVCC 102059</strain>
    </source>
</reference>
<gene>
    <name evidence="3" type="ORF">NBO_34g0030</name>
</gene>
<dbReference type="SMR" id="R0MIZ1"/>
<dbReference type="AlphaFoldDB" id="R0MIZ1"/>
<proteinExistence type="predicted"/>
<keyword evidence="4" id="KW-1185">Reference proteome</keyword>
<dbReference type="Gene3D" id="2.30.39.10">
    <property type="entry name" value="Alpha-1-antitrypsin, domain 1"/>
    <property type="match status" value="1"/>
</dbReference>
<organism evidence="3 4">
    <name type="scientific">Nosema bombycis (strain CQ1 / CVCC 102059)</name>
    <name type="common">Microsporidian parasite</name>
    <name type="synonym">Pebrine of silkworm</name>
    <dbReference type="NCBI Taxonomy" id="578461"/>
    <lineage>
        <taxon>Eukaryota</taxon>
        <taxon>Fungi</taxon>
        <taxon>Fungi incertae sedis</taxon>
        <taxon>Microsporidia</taxon>
        <taxon>Nosematidae</taxon>
        <taxon>Nosema</taxon>
    </lineage>
</organism>
<dbReference type="Proteomes" id="UP000016927">
    <property type="component" value="Unassembled WGS sequence"/>
</dbReference>